<dbReference type="AlphaFoldDB" id="A0A7Y0DX67"/>
<dbReference type="PANTHER" id="PTHR43103:SF3">
    <property type="entry name" value="ADP-L-GLYCERO-D-MANNO-HEPTOSE-6-EPIMERASE"/>
    <property type="match status" value="1"/>
</dbReference>
<evidence type="ECO:0000256" key="2">
    <source>
        <dbReference type="ARBA" id="ARBA00023235"/>
    </source>
</evidence>
<feature type="binding site" evidence="4">
    <location>
        <begin position="31"/>
        <end position="32"/>
    </location>
    <ligand>
        <name>NADP(+)</name>
        <dbReference type="ChEBI" id="CHEBI:58349"/>
    </ligand>
</feature>
<dbReference type="UniPathway" id="UPA00356">
    <property type="reaction ID" value="UER00440"/>
</dbReference>
<feature type="binding site" evidence="4">
    <location>
        <begin position="10"/>
        <end position="11"/>
    </location>
    <ligand>
        <name>NADP(+)</name>
        <dbReference type="ChEBI" id="CHEBI:58349"/>
    </ligand>
</feature>
<evidence type="ECO:0000256" key="1">
    <source>
        <dbReference type="ARBA" id="ARBA00022857"/>
    </source>
</evidence>
<feature type="binding site" evidence="4">
    <location>
        <position position="183"/>
    </location>
    <ligand>
        <name>NADP(+)</name>
        <dbReference type="ChEBI" id="CHEBI:58349"/>
    </ligand>
</feature>
<dbReference type="NCBIfam" id="TIGR02197">
    <property type="entry name" value="heptose_epim"/>
    <property type="match status" value="1"/>
</dbReference>
<comment type="caution">
    <text evidence="4">Lacks conserved residue(s) required for the propagation of feature annotation.</text>
</comment>
<comment type="domain">
    <text evidence="4">Contains a large N-terminal NADP-binding domain, and a smaller C-terminal substrate-binding domain.</text>
</comment>
<feature type="binding site" evidence="4">
    <location>
        <begin position="206"/>
        <end position="209"/>
    </location>
    <ligand>
        <name>substrate</name>
    </ligand>
</feature>
<feature type="binding site" evidence="4">
    <location>
        <position position="147"/>
    </location>
    <ligand>
        <name>NADP(+)</name>
        <dbReference type="ChEBI" id="CHEBI:58349"/>
    </ligand>
</feature>
<proteinExistence type="inferred from homology"/>
<feature type="binding site" evidence="4">
    <location>
        <position position="174"/>
    </location>
    <ligand>
        <name>substrate</name>
    </ligand>
</feature>
<comment type="subunit">
    <text evidence="4">Homopentamer.</text>
</comment>
<dbReference type="Gene3D" id="3.40.50.720">
    <property type="entry name" value="NAD(P)-binding Rossmann-like Domain"/>
    <property type="match status" value="1"/>
</dbReference>
<dbReference type="RefSeq" id="WP_169623549.1">
    <property type="nucleotide sequence ID" value="NZ_JABBNT010000001.1"/>
</dbReference>
<dbReference type="PANTHER" id="PTHR43103">
    <property type="entry name" value="NUCLEOSIDE-DIPHOSPHATE-SUGAR EPIMERASE"/>
    <property type="match status" value="1"/>
</dbReference>
<dbReference type="CDD" id="cd05248">
    <property type="entry name" value="ADP_GME_SDR_e"/>
    <property type="match status" value="1"/>
</dbReference>
<feature type="binding site" evidence="4">
    <location>
        <position position="220"/>
    </location>
    <ligand>
        <name>substrate</name>
    </ligand>
</feature>
<dbReference type="EC" id="5.1.3.20" evidence="4"/>
<feature type="binding site" evidence="4">
    <location>
        <position position="38"/>
    </location>
    <ligand>
        <name>NADP(+)</name>
        <dbReference type="ChEBI" id="CHEBI:58349"/>
    </ligand>
</feature>
<dbReference type="EMBL" id="JABBNT010000001">
    <property type="protein sequence ID" value="NMM43257.1"/>
    <property type="molecule type" value="Genomic_DNA"/>
</dbReference>
<reference evidence="6 7" key="1">
    <citation type="submission" date="2020-04" db="EMBL/GenBank/DDBJ databases">
        <title>Rhodospirillaceae bacterium KN72 isolated from deep sea.</title>
        <authorList>
            <person name="Zhang D.-C."/>
        </authorList>
    </citation>
    <scope>NUCLEOTIDE SEQUENCE [LARGE SCALE GENOMIC DNA]</scope>
    <source>
        <strain evidence="6 7">KN72</strain>
    </source>
</reference>
<evidence type="ECO:0000313" key="7">
    <source>
        <dbReference type="Proteomes" id="UP000539372"/>
    </source>
</evidence>
<feature type="binding site" evidence="4">
    <location>
        <position position="192"/>
    </location>
    <ligand>
        <name>substrate</name>
    </ligand>
</feature>
<keyword evidence="7" id="KW-1185">Reference proteome</keyword>
<dbReference type="SUPFAM" id="SSF51735">
    <property type="entry name" value="NAD(P)-binding Rossmann-fold domains"/>
    <property type="match status" value="1"/>
</dbReference>
<comment type="cofactor">
    <cofactor evidence="4">
        <name>NADP(+)</name>
        <dbReference type="ChEBI" id="CHEBI:58349"/>
    </cofactor>
    <text evidence="4">Binds 1 NADP(+) per subunit.</text>
</comment>
<dbReference type="InterPro" id="IPR036291">
    <property type="entry name" value="NAD(P)-bd_dom_sf"/>
</dbReference>
<keyword evidence="2 4" id="KW-0413">Isomerase</keyword>
<comment type="pathway">
    <text evidence="4">Nucleotide-sugar biosynthesis; ADP-L-glycero-beta-D-manno-heptose biosynthesis; ADP-L-glycero-beta-D-manno-heptose from D-glycero-beta-D-manno-heptose 7-phosphate: step 4/4.</text>
</comment>
<protein>
    <recommendedName>
        <fullName evidence="4">ADP-L-glycero-D-manno-heptose-6-epimerase</fullName>
        <ecNumber evidence="4">5.1.3.20</ecNumber>
    </recommendedName>
    <alternativeName>
        <fullName evidence="4">ADP-L-glycero-beta-D-manno-heptose-6-epimerase</fullName>
        <shortName evidence="4">ADP-glyceromanno-heptose 6-epimerase</shortName>
        <shortName evidence="4">ADP-hep 6-epimerase</shortName>
        <shortName evidence="4">AGME</shortName>
    </alternativeName>
</protein>
<evidence type="ECO:0000256" key="3">
    <source>
        <dbReference type="ARBA" id="ARBA00023277"/>
    </source>
</evidence>
<evidence type="ECO:0000259" key="5">
    <source>
        <dbReference type="Pfam" id="PF01370"/>
    </source>
</evidence>
<dbReference type="Gene3D" id="3.90.25.10">
    <property type="entry name" value="UDP-galactose 4-epimerase, domain 1"/>
    <property type="match status" value="1"/>
</dbReference>
<dbReference type="GO" id="GO:0008712">
    <property type="term" value="F:ADP-glyceromanno-heptose 6-epimerase activity"/>
    <property type="evidence" value="ECO:0007669"/>
    <property type="project" value="UniProtKB-UniRule"/>
</dbReference>
<dbReference type="Proteomes" id="UP000539372">
    <property type="component" value="Unassembled WGS sequence"/>
</dbReference>
<evidence type="ECO:0000256" key="4">
    <source>
        <dbReference type="HAMAP-Rule" id="MF_01601"/>
    </source>
</evidence>
<dbReference type="InterPro" id="IPR001509">
    <property type="entry name" value="Epimerase_deHydtase"/>
</dbReference>
<dbReference type="InterPro" id="IPR011912">
    <property type="entry name" value="Heptose_epim"/>
</dbReference>
<dbReference type="Pfam" id="PF01370">
    <property type="entry name" value="Epimerase"/>
    <property type="match status" value="1"/>
</dbReference>
<keyword evidence="1 4" id="KW-0521">NADP</keyword>
<gene>
    <name evidence="6" type="primary">rfaD</name>
    <name evidence="4" type="synonym">hldD</name>
    <name evidence="6" type="ORF">HH303_02125</name>
</gene>
<feature type="binding site" evidence="4">
    <location>
        <position position="175"/>
    </location>
    <ligand>
        <name>NADP(+)</name>
        <dbReference type="ChEBI" id="CHEBI:58349"/>
    </ligand>
</feature>
<comment type="caution">
    <text evidence="6">The sequence shown here is derived from an EMBL/GenBank/DDBJ whole genome shotgun (WGS) entry which is preliminary data.</text>
</comment>
<organism evidence="6 7">
    <name type="scientific">Pacificispira spongiicola</name>
    <dbReference type="NCBI Taxonomy" id="2729598"/>
    <lineage>
        <taxon>Bacteria</taxon>
        <taxon>Pseudomonadati</taxon>
        <taxon>Pseudomonadota</taxon>
        <taxon>Alphaproteobacteria</taxon>
        <taxon>Rhodospirillales</taxon>
        <taxon>Rhodospirillaceae</taxon>
        <taxon>Pacificispira</taxon>
    </lineage>
</organism>
<feature type="active site" description="Proton acceptor" evidence="4">
    <location>
        <position position="183"/>
    </location>
</feature>
<dbReference type="GO" id="GO:0050661">
    <property type="term" value="F:NADP binding"/>
    <property type="evidence" value="ECO:0007669"/>
    <property type="project" value="InterPro"/>
</dbReference>
<feature type="domain" description="NAD-dependent epimerase/dehydratase" evidence="5">
    <location>
        <begin position="2"/>
        <end position="245"/>
    </location>
</feature>
<dbReference type="GO" id="GO:0097171">
    <property type="term" value="P:ADP-L-glycero-beta-D-manno-heptose biosynthetic process"/>
    <property type="evidence" value="ECO:0007669"/>
    <property type="project" value="UniProtKB-UniPathway"/>
</dbReference>
<sequence length="327" mass="36048">MILVTGGAGFIGSYLVGELAARGLGPVAVCDRFGTGDKWKNLAKHPVAAVIQPENLMDWLAENGGSVNCIFHMGAISATTEADTDLILETNFNLSLALWYWCAENDSRLIYASSAATYGNGDQGFDDDNDPAALAALRPLNPYGWSKKLFDVNAVRLAAQGAAPLQWVGLKFFNVYGPNEYHKGGMRSVAHQVFEMIRDTGRATLFRSHHPDYEDGGQMRDFVWVGDVVDMMLWLYDNPHVSGIFNSGSGKARSFLDLANATFAAMDREVAIDWRDTPEEIRRHYQYFTEASMTRIAAAGYKAPGTSLEEGVAAYVQNFLATDDRYR</sequence>
<comment type="function">
    <text evidence="4">Catalyzes the interconversion between ADP-D-glycero-beta-D-manno-heptose and ADP-L-glycero-beta-D-manno-heptose via an epimerization at carbon 6 of the heptose.</text>
</comment>
<feature type="binding site" evidence="4">
    <location>
        <position position="285"/>
    </location>
    <ligand>
        <name>substrate</name>
    </ligand>
</feature>
<comment type="similarity">
    <text evidence="4">Belongs to the NAD(P)-dependent epimerase/dehydratase family. HldD subfamily.</text>
</comment>
<evidence type="ECO:0000313" key="6">
    <source>
        <dbReference type="EMBL" id="NMM43257.1"/>
    </source>
</evidence>
<comment type="catalytic activity">
    <reaction evidence="4">
        <text>ADP-D-glycero-beta-D-manno-heptose = ADP-L-glycero-beta-D-manno-heptose</text>
        <dbReference type="Rhea" id="RHEA:17577"/>
        <dbReference type="ChEBI" id="CHEBI:59967"/>
        <dbReference type="ChEBI" id="CHEBI:61506"/>
        <dbReference type="EC" id="5.1.3.20"/>
    </reaction>
</comment>
<feature type="binding site" evidence="4">
    <location>
        <position position="185"/>
    </location>
    <ligand>
        <name>substrate</name>
    </ligand>
</feature>
<dbReference type="GO" id="GO:0005975">
    <property type="term" value="P:carbohydrate metabolic process"/>
    <property type="evidence" value="ECO:0007669"/>
    <property type="project" value="UniProtKB-UniRule"/>
</dbReference>
<feature type="binding site" evidence="4">
    <location>
        <begin position="73"/>
        <end position="77"/>
    </location>
    <ligand>
        <name>NADP(+)</name>
        <dbReference type="ChEBI" id="CHEBI:58349"/>
    </ligand>
</feature>
<dbReference type="HAMAP" id="MF_01601">
    <property type="entry name" value="Heptose_epimerase"/>
    <property type="match status" value="1"/>
</dbReference>
<name>A0A7Y0DX67_9PROT</name>
<accession>A0A7Y0DX67</accession>
<keyword evidence="3 4" id="KW-0119">Carbohydrate metabolism</keyword>
<feature type="active site" description="Proton acceptor" evidence="4">
    <location>
        <position position="143"/>
    </location>
</feature>